<evidence type="ECO:0000259" key="1">
    <source>
        <dbReference type="PROSITE" id="PS50206"/>
    </source>
</evidence>
<dbReference type="Pfam" id="PF00581">
    <property type="entry name" value="Rhodanese"/>
    <property type="match status" value="1"/>
</dbReference>
<dbReference type="PANTHER" id="PTHR43031:SF1">
    <property type="entry name" value="PYRIDINE NUCLEOTIDE-DISULPHIDE OXIDOREDUCTASE"/>
    <property type="match status" value="1"/>
</dbReference>
<dbReference type="SUPFAM" id="SSF52821">
    <property type="entry name" value="Rhodanese/Cell cycle control phosphatase"/>
    <property type="match status" value="1"/>
</dbReference>
<name>A0A0M4NWV5_9GAMM</name>
<evidence type="ECO:0000313" key="3">
    <source>
        <dbReference type="Proteomes" id="UP000058020"/>
    </source>
</evidence>
<dbReference type="InterPro" id="IPR001763">
    <property type="entry name" value="Rhodanese-like_dom"/>
</dbReference>
<dbReference type="InterPro" id="IPR036873">
    <property type="entry name" value="Rhodanese-like_dom_sf"/>
</dbReference>
<keyword evidence="2" id="KW-0808">Transferase</keyword>
<dbReference type="AlphaFoldDB" id="A0A0M4NWV5"/>
<dbReference type="InterPro" id="IPR050229">
    <property type="entry name" value="GlpE_sulfurtransferase"/>
</dbReference>
<keyword evidence="3" id="KW-1185">Reference proteome</keyword>
<dbReference type="Gene3D" id="3.40.250.10">
    <property type="entry name" value="Rhodanese-like domain"/>
    <property type="match status" value="1"/>
</dbReference>
<evidence type="ECO:0000313" key="2">
    <source>
        <dbReference type="EMBL" id="ALE52364.1"/>
    </source>
</evidence>
<dbReference type="GO" id="GO:0016740">
    <property type="term" value="F:transferase activity"/>
    <property type="evidence" value="ECO:0007669"/>
    <property type="project" value="UniProtKB-KW"/>
</dbReference>
<reference evidence="2 3" key="1">
    <citation type="journal article" date="2015" name="Genome Announc.">
        <title>Genome Sequence of 'Candidatus Thioglobus autotrophica' Strain EF1, a Chemoautotroph from the SUP05 Clade of Marine Gammaproteobacteria.</title>
        <authorList>
            <person name="Shah V."/>
            <person name="Morris R.M."/>
        </authorList>
    </citation>
    <scope>NUCLEOTIDE SEQUENCE [LARGE SCALE GENOMIC DNA]</scope>
    <source>
        <strain evidence="2 3">EF1</strain>
    </source>
</reference>
<dbReference type="OrthoDB" id="9811849at2"/>
<proteinExistence type="predicted"/>
<dbReference type="Proteomes" id="UP000058020">
    <property type="component" value="Chromosome"/>
</dbReference>
<dbReference type="PANTHER" id="PTHR43031">
    <property type="entry name" value="FAD-DEPENDENT OXIDOREDUCTASE"/>
    <property type="match status" value="1"/>
</dbReference>
<sequence length="95" mass="10251">MFNSFSAADACKLLANGAQLVDVRTTAEFSRGALPNAISLPLQGIMNAKNVIDKDKTIILYCLSGARSATAKNYLTQMGFAEVHDLGSFKNYNCE</sequence>
<dbReference type="CDD" id="cd00158">
    <property type="entry name" value="RHOD"/>
    <property type="match status" value="1"/>
</dbReference>
<organism evidence="2 3">
    <name type="scientific">Candidatus Thioglobus autotrophicus</name>
    <dbReference type="NCBI Taxonomy" id="1705394"/>
    <lineage>
        <taxon>Bacteria</taxon>
        <taxon>Pseudomonadati</taxon>
        <taxon>Pseudomonadota</taxon>
        <taxon>Gammaproteobacteria</taxon>
        <taxon>Candidatus Pseudothioglobaceae</taxon>
        <taxon>Candidatus Thioglobus</taxon>
    </lineage>
</organism>
<dbReference type="SMART" id="SM00450">
    <property type="entry name" value="RHOD"/>
    <property type="match status" value="1"/>
</dbReference>
<dbReference type="STRING" id="1705394.SP60_03470"/>
<dbReference type="KEGG" id="tho:SP60_03470"/>
<protein>
    <submittedName>
        <fullName evidence="2">Sulfurtransferase</fullName>
    </submittedName>
</protein>
<dbReference type="PROSITE" id="PS50206">
    <property type="entry name" value="RHODANESE_3"/>
    <property type="match status" value="1"/>
</dbReference>
<dbReference type="RefSeq" id="WP_053951307.1">
    <property type="nucleotide sequence ID" value="NZ_CP010552.1"/>
</dbReference>
<feature type="domain" description="Rhodanese" evidence="1">
    <location>
        <begin position="14"/>
        <end position="86"/>
    </location>
</feature>
<accession>A0A0M4NWV5</accession>
<dbReference type="EMBL" id="CP010552">
    <property type="protein sequence ID" value="ALE52364.1"/>
    <property type="molecule type" value="Genomic_DNA"/>
</dbReference>
<gene>
    <name evidence="2" type="ORF">SP60_03470</name>
</gene>